<feature type="modified residue" description="4-aspartylphosphate" evidence="8">
    <location>
        <position position="55"/>
    </location>
</feature>
<dbReference type="GO" id="GO:0005737">
    <property type="term" value="C:cytoplasm"/>
    <property type="evidence" value="ECO:0007669"/>
    <property type="project" value="UniProtKB-SubCell"/>
</dbReference>
<dbReference type="SUPFAM" id="SSF46689">
    <property type="entry name" value="Homeodomain-like"/>
    <property type="match status" value="2"/>
</dbReference>
<keyword evidence="5" id="KW-0805">Transcription regulation</keyword>
<evidence type="ECO:0000313" key="12">
    <source>
        <dbReference type="Proteomes" id="UP000323257"/>
    </source>
</evidence>
<name>A0A5S5BY47_9BACL</name>
<evidence type="ECO:0000256" key="4">
    <source>
        <dbReference type="ARBA" id="ARBA00023012"/>
    </source>
</evidence>
<accession>A0A5S5BY47</accession>
<evidence type="ECO:0000259" key="10">
    <source>
        <dbReference type="PROSITE" id="PS50110"/>
    </source>
</evidence>
<dbReference type="CDD" id="cd17536">
    <property type="entry name" value="REC_YesN-like"/>
    <property type="match status" value="1"/>
</dbReference>
<dbReference type="EMBL" id="VNHS01000010">
    <property type="protein sequence ID" value="TYP71060.1"/>
    <property type="molecule type" value="Genomic_DNA"/>
</dbReference>
<organism evidence="11 12">
    <name type="scientific">Paenibacillus methanolicus</name>
    <dbReference type="NCBI Taxonomy" id="582686"/>
    <lineage>
        <taxon>Bacteria</taxon>
        <taxon>Bacillati</taxon>
        <taxon>Bacillota</taxon>
        <taxon>Bacilli</taxon>
        <taxon>Bacillales</taxon>
        <taxon>Paenibacillaceae</taxon>
        <taxon>Paenibacillus</taxon>
    </lineage>
</organism>
<evidence type="ECO:0000256" key="7">
    <source>
        <dbReference type="ARBA" id="ARBA00023163"/>
    </source>
</evidence>
<evidence type="ECO:0000256" key="3">
    <source>
        <dbReference type="ARBA" id="ARBA00022553"/>
    </source>
</evidence>
<evidence type="ECO:0000313" key="11">
    <source>
        <dbReference type="EMBL" id="TYP71060.1"/>
    </source>
</evidence>
<feature type="domain" description="HTH araC/xylS-type" evidence="9">
    <location>
        <begin position="429"/>
        <end position="528"/>
    </location>
</feature>
<dbReference type="Gene3D" id="3.40.50.2300">
    <property type="match status" value="1"/>
</dbReference>
<dbReference type="InterPro" id="IPR018060">
    <property type="entry name" value="HTH_AraC"/>
</dbReference>
<sequence>MINAIIVDDEACTRESLKQFLPWDEMGVDKVETAKNGLAALEIARRLKPDILLTDVRMPKMDGLALAAEIRRLYPDCKIIFLSGYADKEYLKMAIELHATSYIEKPINLEEIKRTLAKAVTEYRDDAAKKADLRYAMQVMEETAPLLRQEITLELIRESADIPALTRKYAAFYPFAPSGSYFCAYARMNWNSDLNRHDRDSRKRTLLQLLFELPVSASSDCLAGFDVDDHLTLIIYDSQAPAAAFAEERLQLLLARLVAHSGNDYEVTLGAGRPVRQLSQIPPSYAEAVQASTGGFYLGTNRIITAGSIAGCRYDMDPSSCIAFRHNLNADHQAAAEQIVIGLTDEIRLSMDDDLPKIRHLFRQLLNIISEVAEDRGLVSPQLDGALRNSRDAAQEAPTLAELSRLVLQRIETLFGTLGTFDSVSRKISGTIRFIKENYSDPELTTQKIAAHSNFSHTYLCALFKKHTGKTLNEYITEVRMERAKELLKDSDLKLYEIASSIGYPGANYFSTLFKKHTGCSPTTFMKKYYL</sequence>
<dbReference type="SMART" id="SM00448">
    <property type="entry name" value="REC"/>
    <property type="match status" value="1"/>
</dbReference>
<dbReference type="InterPro" id="IPR001789">
    <property type="entry name" value="Sig_transdc_resp-reg_receiver"/>
</dbReference>
<keyword evidence="3 8" id="KW-0597">Phosphoprotein</keyword>
<dbReference type="SMART" id="SM00342">
    <property type="entry name" value="HTH_ARAC"/>
    <property type="match status" value="1"/>
</dbReference>
<evidence type="ECO:0000256" key="8">
    <source>
        <dbReference type="PROSITE-ProRule" id="PRU00169"/>
    </source>
</evidence>
<comment type="subcellular location">
    <subcellularLocation>
        <location evidence="1">Cytoplasm</location>
    </subcellularLocation>
</comment>
<dbReference type="InterPro" id="IPR009057">
    <property type="entry name" value="Homeodomain-like_sf"/>
</dbReference>
<proteinExistence type="predicted"/>
<evidence type="ECO:0000259" key="9">
    <source>
        <dbReference type="PROSITE" id="PS01124"/>
    </source>
</evidence>
<dbReference type="OrthoDB" id="9794370at2"/>
<keyword evidence="2" id="KW-0963">Cytoplasm</keyword>
<reference evidence="11 12" key="1">
    <citation type="submission" date="2019-07" db="EMBL/GenBank/DDBJ databases">
        <title>Genomic Encyclopedia of Type Strains, Phase III (KMG-III): the genomes of soil and plant-associated and newly described type strains.</title>
        <authorList>
            <person name="Whitman W."/>
        </authorList>
    </citation>
    <scope>NUCLEOTIDE SEQUENCE [LARGE SCALE GENOMIC DNA]</scope>
    <source>
        <strain evidence="11 12">BL24</strain>
    </source>
</reference>
<keyword evidence="7" id="KW-0804">Transcription</keyword>
<dbReference type="GO" id="GO:0003700">
    <property type="term" value="F:DNA-binding transcription factor activity"/>
    <property type="evidence" value="ECO:0007669"/>
    <property type="project" value="InterPro"/>
</dbReference>
<dbReference type="AlphaFoldDB" id="A0A5S5BY47"/>
<dbReference type="Pfam" id="PF17853">
    <property type="entry name" value="GGDEF_2"/>
    <property type="match status" value="1"/>
</dbReference>
<comment type="caution">
    <text evidence="11">The sequence shown here is derived from an EMBL/GenBank/DDBJ whole genome shotgun (WGS) entry which is preliminary data.</text>
</comment>
<keyword evidence="4" id="KW-0902">Two-component regulatory system</keyword>
<dbReference type="GO" id="GO:0000160">
    <property type="term" value="P:phosphorelay signal transduction system"/>
    <property type="evidence" value="ECO:0007669"/>
    <property type="project" value="UniProtKB-KW"/>
</dbReference>
<dbReference type="Pfam" id="PF12833">
    <property type="entry name" value="HTH_18"/>
    <property type="match status" value="1"/>
</dbReference>
<feature type="domain" description="Response regulatory" evidence="10">
    <location>
        <begin position="3"/>
        <end position="120"/>
    </location>
</feature>
<gene>
    <name evidence="11" type="ORF">BCM02_1109</name>
</gene>
<dbReference type="Proteomes" id="UP000323257">
    <property type="component" value="Unassembled WGS sequence"/>
</dbReference>
<evidence type="ECO:0000256" key="6">
    <source>
        <dbReference type="ARBA" id="ARBA00023125"/>
    </source>
</evidence>
<dbReference type="PROSITE" id="PS01124">
    <property type="entry name" value="HTH_ARAC_FAMILY_2"/>
    <property type="match status" value="1"/>
</dbReference>
<dbReference type="PANTHER" id="PTHR42713:SF3">
    <property type="entry name" value="TRANSCRIPTIONAL REGULATORY PROTEIN HPTR"/>
    <property type="match status" value="1"/>
</dbReference>
<dbReference type="GO" id="GO:0043565">
    <property type="term" value="F:sequence-specific DNA binding"/>
    <property type="evidence" value="ECO:0007669"/>
    <property type="project" value="InterPro"/>
</dbReference>
<dbReference type="InterPro" id="IPR011006">
    <property type="entry name" value="CheY-like_superfamily"/>
</dbReference>
<keyword evidence="6" id="KW-0238">DNA-binding</keyword>
<dbReference type="Gene3D" id="1.10.10.60">
    <property type="entry name" value="Homeodomain-like"/>
    <property type="match status" value="2"/>
</dbReference>
<dbReference type="PROSITE" id="PS00041">
    <property type="entry name" value="HTH_ARAC_FAMILY_1"/>
    <property type="match status" value="1"/>
</dbReference>
<dbReference type="Pfam" id="PF00072">
    <property type="entry name" value="Response_reg"/>
    <property type="match status" value="1"/>
</dbReference>
<protein>
    <submittedName>
        <fullName evidence="11">Two-component system response regulator YesN</fullName>
    </submittedName>
</protein>
<dbReference type="SUPFAM" id="SSF52172">
    <property type="entry name" value="CheY-like"/>
    <property type="match status" value="1"/>
</dbReference>
<evidence type="ECO:0000256" key="1">
    <source>
        <dbReference type="ARBA" id="ARBA00004496"/>
    </source>
</evidence>
<evidence type="ECO:0000256" key="5">
    <source>
        <dbReference type="ARBA" id="ARBA00023015"/>
    </source>
</evidence>
<dbReference type="InterPro" id="IPR051552">
    <property type="entry name" value="HptR"/>
</dbReference>
<dbReference type="RefSeq" id="WP_148931743.1">
    <property type="nucleotide sequence ID" value="NZ_VNHS01000010.1"/>
</dbReference>
<evidence type="ECO:0000256" key="2">
    <source>
        <dbReference type="ARBA" id="ARBA00022490"/>
    </source>
</evidence>
<dbReference type="InterPro" id="IPR041522">
    <property type="entry name" value="CdaR_GGDEF"/>
</dbReference>
<dbReference type="InterPro" id="IPR018062">
    <property type="entry name" value="HTH_AraC-typ_CS"/>
</dbReference>
<dbReference type="PANTHER" id="PTHR42713">
    <property type="entry name" value="HISTIDINE KINASE-RELATED"/>
    <property type="match status" value="1"/>
</dbReference>
<dbReference type="PROSITE" id="PS50110">
    <property type="entry name" value="RESPONSE_REGULATORY"/>
    <property type="match status" value="1"/>
</dbReference>
<keyword evidence="12" id="KW-1185">Reference proteome</keyword>